<dbReference type="SMART" id="SM00032">
    <property type="entry name" value="CCP"/>
    <property type="match status" value="8"/>
</dbReference>
<dbReference type="CDD" id="cd00054">
    <property type="entry name" value="EGF_CA"/>
    <property type="match status" value="1"/>
</dbReference>
<dbReference type="InterPro" id="IPR018097">
    <property type="entry name" value="EGF_Ca-bd_CS"/>
</dbReference>
<feature type="domain" description="Sushi" evidence="18">
    <location>
        <begin position="974"/>
        <end position="1033"/>
    </location>
</feature>
<organism evidence="19 20">
    <name type="scientific">Diploscapter pachys</name>
    <dbReference type="NCBI Taxonomy" id="2018661"/>
    <lineage>
        <taxon>Eukaryota</taxon>
        <taxon>Metazoa</taxon>
        <taxon>Ecdysozoa</taxon>
        <taxon>Nematoda</taxon>
        <taxon>Chromadorea</taxon>
        <taxon>Rhabditida</taxon>
        <taxon>Rhabditina</taxon>
        <taxon>Rhabditomorpha</taxon>
        <taxon>Rhabditoidea</taxon>
        <taxon>Rhabditidae</taxon>
        <taxon>Diploscapter</taxon>
    </lineage>
</organism>
<keyword evidence="6" id="KW-0472">Membrane</keyword>
<evidence type="ECO:0000256" key="11">
    <source>
        <dbReference type="PROSITE-ProRule" id="PRU00302"/>
    </source>
</evidence>
<dbReference type="Gene3D" id="4.10.400.10">
    <property type="entry name" value="Low-density Lipoprotein Receptor"/>
    <property type="match status" value="1"/>
</dbReference>
<feature type="domain" description="HYR" evidence="17">
    <location>
        <begin position="1392"/>
        <end position="1478"/>
    </location>
</feature>
<dbReference type="InterPro" id="IPR001881">
    <property type="entry name" value="EGF-like_Ca-bd_dom"/>
</dbReference>
<dbReference type="Pfam" id="PF07645">
    <property type="entry name" value="EGF_CA"/>
    <property type="match status" value="2"/>
</dbReference>
<dbReference type="InterPro" id="IPR035976">
    <property type="entry name" value="Sushi/SCR/CCP_sf"/>
</dbReference>
<evidence type="ECO:0000256" key="12">
    <source>
        <dbReference type="SAM" id="MobiDB-lite"/>
    </source>
</evidence>
<dbReference type="Pfam" id="PF00084">
    <property type="entry name" value="Sushi"/>
    <property type="match status" value="6"/>
</dbReference>
<dbReference type="SUPFAM" id="SSF57535">
    <property type="entry name" value="Complement control module/SCR domain"/>
    <property type="match status" value="6"/>
</dbReference>
<dbReference type="SMART" id="SM00042">
    <property type="entry name" value="CUB"/>
    <property type="match status" value="3"/>
</dbReference>
<keyword evidence="3" id="KW-0812">Transmembrane</keyword>
<feature type="domain" description="Sushi" evidence="18">
    <location>
        <begin position="1107"/>
        <end position="1171"/>
    </location>
</feature>
<dbReference type="CDD" id="cd00033">
    <property type="entry name" value="CCP"/>
    <property type="match status" value="6"/>
</dbReference>
<feature type="domain" description="Sushi" evidence="18">
    <location>
        <begin position="493"/>
        <end position="555"/>
    </location>
</feature>
<dbReference type="Gene3D" id="2.10.25.10">
    <property type="entry name" value="Laminin"/>
    <property type="match status" value="2"/>
</dbReference>
<evidence type="ECO:0000256" key="3">
    <source>
        <dbReference type="ARBA" id="ARBA00022692"/>
    </source>
</evidence>
<dbReference type="InterPro" id="IPR049883">
    <property type="entry name" value="NOTCH1_EGF-like"/>
</dbReference>
<feature type="domain" description="C-type lectin" evidence="16">
    <location>
        <begin position="40"/>
        <end position="106"/>
    </location>
</feature>
<keyword evidence="7 11" id="KW-1015">Disulfide bond</keyword>
<feature type="disulfide bond" evidence="11">
    <location>
        <begin position="648"/>
        <end position="675"/>
    </location>
</feature>
<feature type="domain" description="Sushi" evidence="18">
    <location>
        <begin position="678"/>
        <end position="735"/>
    </location>
</feature>
<dbReference type="CDD" id="cd00112">
    <property type="entry name" value="LDLa"/>
    <property type="match status" value="1"/>
</dbReference>
<evidence type="ECO:0000259" key="16">
    <source>
        <dbReference type="PROSITE" id="PS50041"/>
    </source>
</evidence>
<accession>A0A2A2KQW7</accession>
<evidence type="ECO:0000256" key="7">
    <source>
        <dbReference type="ARBA" id="ARBA00023157"/>
    </source>
</evidence>
<dbReference type="InterPro" id="IPR016186">
    <property type="entry name" value="C-type_lectin-like/link_sf"/>
</dbReference>
<dbReference type="InterPro" id="IPR008979">
    <property type="entry name" value="Galactose-bd-like_sf"/>
</dbReference>
<evidence type="ECO:0000256" key="8">
    <source>
        <dbReference type="PROSITE-ProRule" id="PRU00059"/>
    </source>
</evidence>
<dbReference type="Pfam" id="PF00057">
    <property type="entry name" value="Ldl_recept_a"/>
    <property type="match status" value="1"/>
</dbReference>
<dbReference type="Pfam" id="PF02494">
    <property type="entry name" value="HYR"/>
    <property type="match status" value="1"/>
</dbReference>
<dbReference type="SMART" id="SM00192">
    <property type="entry name" value="LDLa"/>
    <property type="match status" value="1"/>
</dbReference>
<feature type="disulfide bond" evidence="10">
    <location>
        <begin position="117"/>
        <end position="135"/>
    </location>
</feature>
<dbReference type="InterPro" id="IPR000421">
    <property type="entry name" value="FA58C"/>
</dbReference>
<dbReference type="SUPFAM" id="SSF49785">
    <property type="entry name" value="Galactose-binding domain-like"/>
    <property type="match status" value="2"/>
</dbReference>
<dbReference type="PROSITE" id="PS00010">
    <property type="entry name" value="ASX_HYDROXYL"/>
    <property type="match status" value="2"/>
</dbReference>
<dbReference type="Gene3D" id="2.60.120.260">
    <property type="entry name" value="Galactose-binding domain-like"/>
    <property type="match status" value="2"/>
</dbReference>
<dbReference type="CDD" id="cd00037">
    <property type="entry name" value="CLECT"/>
    <property type="match status" value="1"/>
</dbReference>
<dbReference type="SUPFAM" id="SSF56436">
    <property type="entry name" value="C-type lectin-like"/>
    <property type="match status" value="1"/>
</dbReference>
<dbReference type="InterPro" id="IPR000436">
    <property type="entry name" value="Sushi_SCR_CCP_dom"/>
</dbReference>
<dbReference type="InterPro" id="IPR023415">
    <property type="entry name" value="LDLR_class-A_CS"/>
</dbReference>
<keyword evidence="2 11" id="KW-0768">Sushi</keyword>
<dbReference type="PROSITE" id="PS50923">
    <property type="entry name" value="SUSHI"/>
    <property type="match status" value="6"/>
</dbReference>
<evidence type="ECO:0000256" key="9">
    <source>
        <dbReference type="PROSITE-ProRule" id="PRU00076"/>
    </source>
</evidence>
<feature type="domain" description="CUB" evidence="13">
    <location>
        <begin position="153"/>
        <end position="264"/>
    </location>
</feature>
<dbReference type="InterPro" id="IPR036055">
    <property type="entry name" value="LDL_receptor-like_sf"/>
</dbReference>
<dbReference type="InterPro" id="IPR051277">
    <property type="entry name" value="SEZ6_CSMD_C4BPB_Regulators"/>
</dbReference>
<evidence type="ECO:0000313" key="20">
    <source>
        <dbReference type="Proteomes" id="UP000218231"/>
    </source>
</evidence>
<dbReference type="Proteomes" id="UP000218231">
    <property type="component" value="Unassembled WGS sequence"/>
</dbReference>
<feature type="disulfide bond" evidence="10">
    <location>
        <begin position="110"/>
        <end position="122"/>
    </location>
</feature>
<dbReference type="SUPFAM" id="SSF57196">
    <property type="entry name" value="EGF/Laminin"/>
    <property type="match status" value="2"/>
</dbReference>
<gene>
    <name evidence="19" type="ORF">WR25_22476</name>
</gene>
<evidence type="ECO:0000259" key="14">
    <source>
        <dbReference type="PROSITE" id="PS50022"/>
    </source>
</evidence>
<evidence type="ECO:0000256" key="6">
    <source>
        <dbReference type="ARBA" id="ARBA00022989"/>
    </source>
</evidence>
<evidence type="ECO:0000256" key="2">
    <source>
        <dbReference type="ARBA" id="ARBA00022659"/>
    </source>
</evidence>
<evidence type="ECO:0000259" key="18">
    <source>
        <dbReference type="PROSITE" id="PS50923"/>
    </source>
</evidence>
<dbReference type="PROSITE" id="PS50026">
    <property type="entry name" value="EGF_3"/>
    <property type="match status" value="1"/>
</dbReference>
<dbReference type="CDD" id="cd00057">
    <property type="entry name" value="FA58C"/>
    <property type="match status" value="1"/>
</dbReference>
<dbReference type="InterPro" id="IPR000742">
    <property type="entry name" value="EGF"/>
</dbReference>
<dbReference type="InterPro" id="IPR001304">
    <property type="entry name" value="C-type_lectin-like"/>
</dbReference>
<dbReference type="Gene3D" id="3.10.100.10">
    <property type="entry name" value="Mannose-Binding Protein A, subunit A"/>
    <property type="match status" value="1"/>
</dbReference>
<feature type="domain" description="F5/8 type C" evidence="14">
    <location>
        <begin position="1221"/>
        <end position="1366"/>
    </location>
</feature>
<dbReference type="PROSITE" id="PS50825">
    <property type="entry name" value="HYR"/>
    <property type="match status" value="1"/>
</dbReference>
<dbReference type="Pfam" id="PF00754">
    <property type="entry name" value="F5_F8_type_C"/>
    <property type="match status" value="1"/>
</dbReference>
<dbReference type="FunFam" id="2.10.70.10:FF:000014">
    <property type="entry name" value="Membrane cofactor protein"/>
    <property type="match status" value="1"/>
</dbReference>
<dbReference type="SMART" id="SM00231">
    <property type="entry name" value="FA58C"/>
    <property type="match status" value="1"/>
</dbReference>
<dbReference type="InterPro" id="IPR002172">
    <property type="entry name" value="LDrepeatLR_classA_rpt"/>
</dbReference>
<dbReference type="Gene3D" id="2.60.120.290">
    <property type="entry name" value="Spermadhesin, CUB domain"/>
    <property type="match status" value="3"/>
</dbReference>
<keyword evidence="1 9" id="KW-0245">EGF-like domain</keyword>
<feature type="disulfide bond" evidence="10">
    <location>
        <begin position="129"/>
        <end position="144"/>
    </location>
</feature>
<dbReference type="InterPro" id="IPR003410">
    <property type="entry name" value="HYR_dom"/>
</dbReference>
<name>A0A2A2KQW7_9BILA</name>
<dbReference type="STRING" id="2018661.A0A2A2KQW7"/>
<dbReference type="SMART" id="SM00179">
    <property type="entry name" value="EGF_CA"/>
    <property type="match status" value="2"/>
</dbReference>
<keyword evidence="4" id="KW-0732">Signal</keyword>
<evidence type="ECO:0000259" key="17">
    <source>
        <dbReference type="PROSITE" id="PS50825"/>
    </source>
</evidence>
<evidence type="ECO:0000256" key="4">
    <source>
        <dbReference type="ARBA" id="ARBA00022729"/>
    </source>
</evidence>
<evidence type="ECO:0000256" key="5">
    <source>
        <dbReference type="ARBA" id="ARBA00022737"/>
    </source>
</evidence>
<dbReference type="SMART" id="SM00181">
    <property type="entry name" value="EGF"/>
    <property type="match status" value="2"/>
</dbReference>
<evidence type="ECO:0000256" key="10">
    <source>
        <dbReference type="PROSITE-ProRule" id="PRU00124"/>
    </source>
</evidence>
<keyword evidence="5" id="KW-0677">Repeat</keyword>
<dbReference type="EMBL" id="LIAE01007896">
    <property type="protein sequence ID" value="PAV76361.1"/>
    <property type="molecule type" value="Genomic_DNA"/>
</dbReference>
<dbReference type="PROSITE" id="PS50022">
    <property type="entry name" value="FA58C_3"/>
    <property type="match status" value="1"/>
</dbReference>
<feature type="domain" description="EGF-like" evidence="15">
    <location>
        <begin position="735"/>
        <end position="775"/>
    </location>
</feature>
<dbReference type="PROSITE" id="PS50041">
    <property type="entry name" value="C_TYPE_LECTIN_2"/>
    <property type="match status" value="1"/>
</dbReference>
<evidence type="ECO:0000259" key="13">
    <source>
        <dbReference type="PROSITE" id="PS01180"/>
    </source>
</evidence>
<evidence type="ECO:0000259" key="15">
    <source>
        <dbReference type="PROSITE" id="PS50026"/>
    </source>
</evidence>
<feature type="disulfide bond" evidence="11">
    <location>
        <begin position="619"/>
        <end position="662"/>
    </location>
</feature>
<dbReference type="PANTHER" id="PTHR45656">
    <property type="entry name" value="PROTEIN CBR-CLEC-78"/>
    <property type="match status" value="1"/>
</dbReference>
<feature type="domain" description="Sushi" evidence="18">
    <location>
        <begin position="617"/>
        <end position="677"/>
    </location>
</feature>
<evidence type="ECO:0000313" key="19">
    <source>
        <dbReference type="EMBL" id="PAV76361.1"/>
    </source>
</evidence>
<dbReference type="SUPFAM" id="SSF49854">
    <property type="entry name" value="Spermadhesin, CUB domain"/>
    <property type="match status" value="3"/>
</dbReference>
<feature type="disulfide bond" evidence="11">
    <location>
        <begin position="1004"/>
        <end position="1031"/>
    </location>
</feature>
<dbReference type="PROSITE" id="PS01180">
    <property type="entry name" value="CUB"/>
    <property type="match status" value="3"/>
</dbReference>
<dbReference type="SUPFAM" id="SSF57424">
    <property type="entry name" value="LDL receptor-like module"/>
    <property type="match status" value="1"/>
</dbReference>
<dbReference type="PROSITE" id="PS01186">
    <property type="entry name" value="EGF_2"/>
    <property type="match status" value="1"/>
</dbReference>
<dbReference type="Gene3D" id="2.10.70.10">
    <property type="entry name" value="Complement Module, domain 1"/>
    <property type="match status" value="6"/>
</dbReference>
<dbReference type="GO" id="GO:0005509">
    <property type="term" value="F:calcium ion binding"/>
    <property type="evidence" value="ECO:0007669"/>
    <property type="project" value="InterPro"/>
</dbReference>
<dbReference type="PROSITE" id="PS50068">
    <property type="entry name" value="LDLRA_2"/>
    <property type="match status" value="1"/>
</dbReference>
<reference evidence="19 20" key="1">
    <citation type="journal article" date="2017" name="Curr. Biol.">
        <title>Genome architecture and evolution of a unichromosomal asexual nematode.</title>
        <authorList>
            <person name="Fradin H."/>
            <person name="Zegar C."/>
            <person name="Gutwein M."/>
            <person name="Lucas J."/>
            <person name="Kovtun M."/>
            <person name="Corcoran D."/>
            <person name="Baugh L.R."/>
            <person name="Kiontke K."/>
            <person name="Gunsalus K."/>
            <person name="Fitch D.H."/>
            <person name="Piano F."/>
        </authorList>
    </citation>
    <scope>NUCLEOTIDE SEQUENCE [LARGE SCALE GENOMIC DNA]</scope>
    <source>
        <strain evidence="19">PF1309</strain>
    </source>
</reference>
<dbReference type="InterPro" id="IPR035914">
    <property type="entry name" value="Sperma_CUB_dom_sf"/>
</dbReference>
<dbReference type="FunFam" id="2.10.25.10:FF:000038">
    <property type="entry name" value="Fibrillin 2"/>
    <property type="match status" value="1"/>
</dbReference>
<sequence length="1522" mass="167206">MPSFPILNCAVPRAGRVMARNVSSSTTLIEVGVRLCRSVLGLFSNEGSEDVTFLWSDGSPTSRYVGFWAEHEPNHLNGSCTLARLVKNNLVWRLSVCNALKPFVCERPACVKGSFFCSSGGCIDESRHCNGKIDCEDSSDELNCPASRGDTSCLQYSKGESGQIQSMNYPSSYRPNSNCRYVIEGPINSRIQLIFDFFETEPLTDILTVMDGGPAENSTIVLAHLSGSKSDKLSFTSSTNMMIVKFRSDASVQTRGFNAHWRAVPFSCGGQLTAQAYGQTLTSPGFPQNYPNGAECGWTIETNKGQPISLIIEEFSMAPDDYLWIYDGPSPASPVLARLSDNKTVHEVIISTSSSVYLYLQTDSARNFKGFSISYKRGCDIALRQSYGHVVSPGNLKIPYPHNVKCTFTVELPEGLEDQPITLERNRFDLGPDDYLKVFEGSIKGKALHEGDSGFGSGQKPPKQLHSRQGRAQLVFESNSVRNAMGFNFTYSLNCSPLKVPSLVTLSSKSTAYGAEITVACPPGYEFLNGAGRSFETRCQLGGKWSRQDISTCQPIYCSPVPQIPNGYAFYATNVSFGGVAKFSCYKGFAFPSGNSVEEIKCTADGRWTQPPVCKAATCPALPTFQNGERVRDFGDGTGFGTVFRFECREGYRREGAATLLCKADGTWSFEQPNCIKTICSTQIKITNGRLSAPEIFQFGDIARVTCNPGYGLRGPEEVRCLSNQTLSQVPECVDIDECKNGIAKCRADSTSCHNIPGGYECKCLKGFESELSCRQSVPIPYETITASSHEGMLPTFSKHGWCAESGDIRQSITLHFLKPHIVDRIKFDKTMQGRSVLVQINYAENSTQPMKALTVNEEMNFRLGQAGEFLELPVTIEAQTIEIFIVHYVMGPCFKVEVHGCEKLSCKDINECMVENGFCEHTCVNSVGGYNCACKEGYDLFTENGQGGKYIPDSETGEDSQDLIRYNKSCVARSCKSLDAPENGRILTNAKDFRYPMVIQFQCNFAYQMMGPDFLKCLADATWNGTAPVCLPATCQGIKNNTNIGLLVSPENSTISYGQNISLSCTQQNRPARRSLLSSIRECIFDPQPDGRDYWLSGPQVDCPFVTCGPPPQMAGVVYNNDKGNYRVGGTVEFSCRKPYQLIGKSSFDDKVVRCQLDGTWDIGQLRCEGPVCVDPGFPHDGTIHLTSVEEGAIAEFSCNRPGFKPFPSPSLQCTLGAPCILSEDVGISNGAIPDGAFADNSNAPVVGYEPHKSRLSSTGWCGTKDQFIFLSVDLQRIFTLTTLRIAGVSGTGHLRGHATKLQLYYKNKHTDQYETYPVEFETPTGNHNAMHQFELRPPLRARYILFGISEFEGHPCMKFDLQGCIAPTSTLRDTPTHLQVGWNGSVPTCVDSEPPAFVNCPHKEILVKTDKHGQLLPVSYEVPRAKDNSAKIAHIKVIPVEFEPGVLISSDTDVLYTAFDDAGNVADCLVKLRIPDTQPPVMKCPDSFVMPAKEHEVHLHFNQTTVPMVIQDVSKVTEGG</sequence>
<dbReference type="InterPro" id="IPR000859">
    <property type="entry name" value="CUB_dom"/>
</dbReference>
<protein>
    <submittedName>
        <fullName evidence="19">Uncharacterized protein</fullName>
    </submittedName>
</protein>
<proteinExistence type="predicted"/>
<feature type="domain" description="CUB" evidence="13">
    <location>
        <begin position="268"/>
        <end position="378"/>
    </location>
</feature>
<evidence type="ECO:0000256" key="1">
    <source>
        <dbReference type="ARBA" id="ARBA00022536"/>
    </source>
</evidence>
<dbReference type="Pfam" id="PF00431">
    <property type="entry name" value="CUB"/>
    <property type="match status" value="3"/>
</dbReference>
<feature type="region of interest" description="Disordered" evidence="12">
    <location>
        <begin position="450"/>
        <end position="469"/>
    </location>
</feature>
<dbReference type="InterPro" id="IPR016187">
    <property type="entry name" value="CTDL_fold"/>
</dbReference>
<dbReference type="PROSITE" id="PS01209">
    <property type="entry name" value="LDLRA_1"/>
    <property type="match status" value="1"/>
</dbReference>
<comment type="caution">
    <text evidence="19">The sequence shown here is derived from an EMBL/GenBank/DDBJ whole genome shotgun (WGS) entry which is preliminary data.</text>
</comment>
<feature type="domain" description="Sushi" evidence="18">
    <location>
        <begin position="556"/>
        <end position="616"/>
    </location>
</feature>
<dbReference type="OrthoDB" id="430340at2759"/>
<keyword evidence="20" id="KW-1185">Reference proteome</keyword>
<dbReference type="CDD" id="cd00041">
    <property type="entry name" value="CUB"/>
    <property type="match status" value="2"/>
</dbReference>
<comment type="caution">
    <text evidence="9">Lacks conserved residue(s) required for the propagation of feature annotation.</text>
</comment>
<dbReference type="PANTHER" id="PTHR45656:SF4">
    <property type="entry name" value="PROTEIN CBR-CLEC-78"/>
    <property type="match status" value="1"/>
</dbReference>
<feature type="disulfide bond" evidence="8">
    <location>
        <begin position="379"/>
        <end position="406"/>
    </location>
</feature>
<dbReference type="PROSITE" id="PS01187">
    <property type="entry name" value="EGF_CA"/>
    <property type="match status" value="2"/>
</dbReference>
<feature type="domain" description="CUB" evidence="13">
    <location>
        <begin position="379"/>
        <end position="494"/>
    </location>
</feature>
<keyword evidence="6" id="KW-1133">Transmembrane helix</keyword>
<dbReference type="InterPro" id="IPR000152">
    <property type="entry name" value="EGF-type_Asp/Asn_hydroxyl_site"/>
</dbReference>